<protein>
    <recommendedName>
        <fullName evidence="4">Secreted protein</fullName>
    </recommendedName>
</protein>
<gene>
    <name evidence="2" type="ORF">JY651_05345</name>
</gene>
<reference evidence="2 3" key="1">
    <citation type="submission" date="2021-02" db="EMBL/GenBank/DDBJ databases">
        <title>De Novo genome assembly of isolated myxobacteria.</title>
        <authorList>
            <person name="Stevens D.C."/>
        </authorList>
    </citation>
    <scope>NUCLEOTIDE SEQUENCE [LARGE SCALE GENOMIC DNA]</scope>
    <source>
        <strain evidence="3">SCPEA02</strain>
    </source>
</reference>
<feature type="signal peptide" evidence="1">
    <location>
        <begin position="1"/>
        <end position="21"/>
    </location>
</feature>
<dbReference type="Gene3D" id="3.40.50.1820">
    <property type="entry name" value="alpha/beta hydrolase"/>
    <property type="match status" value="1"/>
</dbReference>
<dbReference type="Gene3D" id="2.60.120.430">
    <property type="entry name" value="Galactose-binding lectin"/>
    <property type="match status" value="1"/>
</dbReference>
<evidence type="ECO:0008006" key="4">
    <source>
        <dbReference type="Google" id="ProtNLM"/>
    </source>
</evidence>
<evidence type="ECO:0000256" key="1">
    <source>
        <dbReference type="SAM" id="SignalP"/>
    </source>
</evidence>
<keyword evidence="3" id="KW-1185">Reference proteome</keyword>
<evidence type="ECO:0000313" key="2">
    <source>
        <dbReference type="EMBL" id="QSQ24388.1"/>
    </source>
</evidence>
<sequence>MRRIAWLCVLLSAAVAGGVLHENSSHAGASFNVLPKEPGVYPVDTQGNLIDALPIGQSLHVGVVGLQPNTVYEFRMGVDQSELPDLERAVGFARATTDARGQIQPFILWYQSGVVGCNDRPRFQDAPFRFRDFDKATEALDGHTLTVSVHAVARDERGDTPPMKLPVGPAEATFRLPLKKVTDAPLVFASNDTGCLLNASETSKSDMYVSGRGFEPGEALEVAVVPNQRAWRVGDTLTDVSGENAAPEIERVFADTSGRFTVPVWKASLQRRGVYDIVVRRLKFEPPQGQLGTWDVVSYGIDTGYVLYLIYPIGGPTMDIAGRPLVGFPYYEFSDAFADTNDPVWGAVDPTYVPAGHTGGTWAAYYVVNHRDPFQWALNNTLVDVSGGIEIHPVKAGCVNGTDTIIWNAPLNEGKYDVVVDFGSTVANTAAAYSTDGQYNSAIDFLDGSNQIGFQVGKDPYDLGTFPIGQDSYSTDDFFPTIGAASNVDLRAVIRYPATVAGVGTPVAAGTHPIFIMEHGNHGFCRNAGQTHATCTNRVRNHEGYMRLLDTLASHGIIAVSIDAYDLTGPVPQWIFERGTLILKHLELWSHLNNAATFPTYPNYFSGRFNGKLDMTKISVSGHSRGGEASVAAYMLNTTFNIGSVSSIAPVDGQGYTLPAGVPYFVILPSADGDVSNLAGARIYDRALGTKSSIDVYGASHNLFNTVWAADGDDSPGTRQDYITATNQQRIGEAWLAAFTRLHLNNETVYADMMRGQLVFPSFAGFKIYPTHHENQHSRLSSGASADFAGAGALTMANVTNPAPHQTQVVRMNWTAGTATATRTVPVAQRDTTGLEVVAFRVARTTSALNPVSGSQDFTVELVGAGITRGTTVAKFDTIPKPYPHPYGFTHTVLTSVRVPLHSFIMNNSGLPLNNVDTVRFTFNGPNTGEIYVDDVEFSR</sequence>
<dbReference type="EMBL" id="CP071090">
    <property type="protein sequence ID" value="QSQ24388.1"/>
    <property type="molecule type" value="Genomic_DNA"/>
</dbReference>
<keyword evidence="1" id="KW-0732">Signal</keyword>
<proteinExistence type="predicted"/>
<dbReference type="RefSeq" id="WP_206725951.1">
    <property type="nucleotide sequence ID" value="NZ_CP071090.1"/>
</dbReference>
<dbReference type="InterPro" id="IPR029058">
    <property type="entry name" value="AB_hydrolase_fold"/>
</dbReference>
<dbReference type="Proteomes" id="UP000662747">
    <property type="component" value="Chromosome"/>
</dbReference>
<feature type="chain" id="PRO_5046877572" description="Secreted protein" evidence="1">
    <location>
        <begin position="22"/>
        <end position="940"/>
    </location>
</feature>
<accession>A0ABX7P0U8</accession>
<organism evidence="2 3">
    <name type="scientific">Pyxidicoccus parkwayensis</name>
    <dbReference type="NCBI Taxonomy" id="2813578"/>
    <lineage>
        <taxon>Bacteria</taxon>
        <taxon>Pseudomonadati</taxon>
        <taxon>Myxococcota</taxon>
        <taxon>Myxococcia</taxon>
        <taxon>Myxococcales</taxon>
        <taxon>Cystobacterineae</taxon>
        <taxon>Myxococcaceae</taxon>
        <taxon>Pyxidicoccus</taxon>
    </lineage>
</organism>
<evidence type="ECO:0000313" key="3">
    <source>
        <dbReference type="Proteomes" id="UP000662747"/>
    </source>
</evidence>
<name>A0ABX7P0U8_9BACT</name>
<dbReference type="SUPFAM" id="SSF53474">
    <property type="entry name" value="alpha/beta-Hydrolases"/>
    <property type="match status" value="1"/>
</dbReference>